<dbReference type="SUPFAM" id="SSF52540">
    <property type="entry name" value="P-loop containing nucleoside triphosphate hydrolases"/>
    <property type="match status" value="1"/>
</dbReference>
<comment type="caution">
    <text evidence="15">The sequence shown here is derived from an EMBL/GenBank/DDBJ whole genome shotgun (WGS) entry which is preliminary data.</text>
</comment>
<dbReference type="FunCoup" id="A8Q684">
    <property type="interactions" value="359"/>
</dbReference>
<evidence type="ECO:0000259" key="14">
    <source>
        <dbReference type="SMART" id="SM00968"/>
    </source>
</evidence>
<evidence type="ECO:0000256" key="6">
    <source>
        <dbReference type="ARBA" id="ARBA00022840"/>
    </source>
</evidence>
<evidence type="ECO:0000256" key="2">
    <source>
        <dbReference type="ARBA" id="ARBA00006005"/>
    </source>
</evidence>
<evidence type="ECO:0000313" key="16">
    <source>
        <dbReference type="Proteomes" id="UP000008837"/>
    </source>
</evidence>
<reference evidence="15 16" key="1">
    <citation type="journal article" date="2007" name="Proc. Natl. Acad. Sci. U.S.A.">
        <title>Dandruff-associated Malassezia genomes reveal convergent and divergent virulence traits shared with plant and human fungal pathogens.</title>
        <authorList>
            <person name="Xu J."/>
            <person name="Saunders C.W."/>
            <person name="Hu P."/>
            <person name="Grant R.A."/>
            <person name="Boekhout T."/>
            <person name="Kuramae E.E."/>
            <person name="Kronstad J.W."/>
            <person name="Deangelis Y.M."/>
            <person name="Reeder N.L."/>
            <person name="Johnstone K.R."/>
            <person name="Leland M."/>
            <person name="Fieno A.M."/>
            <person name="Begley W.M."/>
            <person name="Sun Y."/>
            <person name="Lacey M.P."/>
            <person name="Chaudhary T."/>
            <person name="Keough T."/>
            <person name="Chu L."/>
            <person name="Sears R."/>
            <person name="Yuan B."/>
            <person name="Dawson T.L.Jr."/>
        </authorList>
    </citation>
    <scope>NUCLEOTIDE SEQUENCE [LARGE SCALE GENOMIC DNA]</scope>
    <source>
        <strain evidence="16">ATCC MYA-4612 / CBS 7966</strain>
    </source>
</reference>
<evidence type="ECO:0000256" key="1">
    <source>
        <dbReference type="ARBA" id="ARBA00004123"/>
    </source>
</evidence>
<dbReference type="GO" id="GO:0000796">
    <property type="term" value="C:condensin complex"/>
    <property type="evidence" value="ECO:0007669"/>
    <property type="project" value="TreeGrafter"/>
</dbReference>
<sequence>MTPARKMPPPITPGRTGARIHANTTTPIASASGTLGGAAAVAAPLPPVKRLVIHKLVLQDFKSYAGRQEIGPFHKSFSSIVGPNGSGKSNVIDALLFVFGWRANKMRQGRLSELIHNREGLPPPPYCAVEVWFRDIIDYPDTEKYDVVRGSRLILRRVAMRNNTSQYTLNGTKSSFTEITALLRDRGIDLDHKRFLILQGEVESIAQMPPKGKTEHEEGLLEYLEDLIGTSEYKEPIEEHAKAVDAASDARSEKMNRLKIVQRELDALEPRRKEAESFLRDQNELVCLQSRLWQSHMVDCRDHISRASESLAAVRHQIESEHAKHAEAQQASDSLRASHQAEVNACAEMETHVRDLTRAWESAEKLGIELNARHKMITGKRKKLISSLTESKSAVARARDAASMATSDISSVQREFGERESALVREESTLENICDRLKGTTREFSDAIEQKQKELAPWTAKISEHTAACEILQHERSWLTSHSEDTIQRVEDARVSLADLQRTMQMQTEEMESLQYEQRTLCDKMDEDRAQLAAMQDNERALRQKRDQARRAAEDAKHSLASTKSRGEVLQSLVRQAELGLLSGFYGRLGSLGTIDPRYDVAISTACPGLNNLVVENVATGQQCIEHLRKHNLGRANFVLLQNVQVKTDAMGPITTPENVPRLFDLVKPKDARFAPAFYHQLGDTLVARDLAQANRIAYGVKRWRVVTEDGQLIDKSGTMSGGGSRVMRGAISSTLHADVSPEQASRMEKEFSAAESMLQSHIQSLAHLTTLIERNEARLPAIQKKLALLDMDVQTSTQRISEAEDHLHEAQAQSEPNQDDLRRIKELDHQLHLHQDEIATLKSKSADIEQAIHALQEQILEAGGVELRAQQAKVQGIKDMMSLCAERLAKSEEQHAKAENDLKRYEKALKSGQEQLDLLDAELQTLEESRVAQASDLESAAARIEDMREALEDRIEKRDQLQAQLDEHDASLRAFRALRMELEQRLEDHEKTKSENEQRLQHWVKQHSQLVLIPVPRSEDDTSSSQLISDAHEERQHGGGNVAVKVEDGGGDNDDMEQEPINEKLSNNTNESETCDEEELADQLPTLTDDEARTVDKGRVQADMTRLEERLASSDVNLDVLEEFRHVEETFLARAKDLERVNEQRDQAQNKFEALRKERLERFMDGFTQISLKLKEMYQTITLGGNAELELVDSLDPFSEGIVFSVMPPKKTWKNISNLSGGEKTLSSLALVFALHAYKPTPLYVMDEIDAALDFRNVSIIANIIKERTRGAQFVVISLRNNMFELSSRLVGVYKTAHCTKSLTIENVDLHATSPLDSHAPPAFAAAAAVPYRHPPGGAMTSPTKSGGRTTSSVALG</sequence>
<evidence type="ECO:0000256" key="5">
    <source>
        <dbReference type="ARBA" id="ARBA00022776"/>
    </source>
</evidence>
<accession>A8Q684</accession>
<evidence type="ECO:0000256" key="12">
    <source>
        <dbReference type="SAM" id="Coils"/>
    </source>
</evidence>
<feature type="compositionally biased region" description="Polar residues" evidence="13">
    <location>
        <begin position="1342"/>
        <end position="1358"/>
    </location>
</feature>
<organism evidence="15 16">
    <name type="scientific">Malassezia globosa (strain ATCC MYA-4612 / CBS 7966)</name>
    <name type="common">Dandruff-associated fungus</name>
    <dbReference type="NCBI Taxonomy" id="425265"/>
    <lineage>
        <taxon>Eukaryota</taxon>
        <taxon>Fungi</taxon>
        <taxon>Dikarya</taxon>
        <taxon>Basidiomycota</taxon>
        <taxon>Ustilaginomycotina</taxon>
        <taxon>Malasseziomycetes</taxon>
        <taxon>Malasseziales</taxon>
        <taxon>Malasseziaceae</taxon>
        <taxon>Malassezia</taxon>
    </lineage>
</organism>
<feature type="region of interest" description="Disordered" evidence="13">
    <location>
        <begin position="1336"/>
        <end position="1358"/>
    </location>
</feature>
<feature type="compositionally biased region" description="Basic and acidic residues" evidence="13">
    <location>
        <begin position="538"/>
        <end position="558"/>
    </location>
</feature>
<dbReference type="InterPro" id="IPR010935">
    <property type="entry name" value="SMC_hinge"/>
</dbReference>
<dbReference type="PANTHER" id="PTHR18937">
    <property type="entry name" value="STRUCTURAL MAINTENANCE OF CHROMOSOMES SMC FAMILY MEMBER"/>
    <property type="match status" value="1"/>
</dbReference>
<evidence type="ECO:0000256" key="13">
    <source>
        <dbReference type="SAM" id="MobiDB-lite"/>
    </source>
</evidence>
<keyword evidence="6" id="KW-0067">ATP-binding</keyword>
<protein>
    <recommendedName>
        <fullName evidence="11">Structural maintenance of chromosomes protein</fullName>
    </recommendedName>
</protein>
<evidence type="ECO:0000256" key="9">
    <source>
        <dbReference type="ARBA" id="ARBA00023242"/>
    </source>
</evidence>
<dbReference type="Gene3D" id="3.30.70.1620">
    <property type="match status" value="1"/>
</dbReference>
<keyword evidence="4" id="KW-0547">Nucleotide-binding</keyword>
<dbReference type="GO" id="GO:0005634">
    <property type="term" value="C:nucleus"/>
    <property type="evidence" value="ECO:0007669"/>
    <property type="project" value="UniProtKB-SubCell"/>
</dbReference>
<dbReference type="InParanoid" id="A8Q684"/>
<keyword evidence="8" id="KW-0226">DNA condensation</keyword>
<keyword evidence="3" id="KW-0132">Cell division</keyword>
<feature type="domain" description="SMC hinge" evidence="14">
    <location>
        <begin position="583"/>
        <end position="698"/>
    </location>
</feature>
<dbReference type="VEuPathDB" id="FungiDB:MGL_2880"/>
<name>A8Q684_MALGO</name>
<dbReference type="STRING" id="425265.A8Q684"/>
<dbReference type="InterPro" id="IPR027417">
    <property type="entry name" value="P-loop_NTPase"/>
</dbReference>
<dbReference type="OrthoDB" id="5575062at2759"/>
<dbReference type="Gene3D" id="1.20.1060.20">
    <property type="match status" value="1"/>
</dbReference>
<evidence type="ECO:0000313" key="15">
    <source>
        <dbReference type="EMBL" id="EDP42680.1"/>
    </source>
</evidence>
<dbReference type="Pfam" id="PF06470">
    <property type="entry name" value="SMC_hinge"/>
    <property type="match status" value="1"/>
</dbReference>
<dbReference type="PIRSF" id="PIRSF005719">
    <property type="entry name" value="SMC"/>
    <property type="match status" value="1"/>
</dbReference>
<keyword evidence="10" id="KW-0131">Cell cycle</keyword>
<feature type="region of interest" description="Disordered" evidence="13">
    <location>
        <begin position="538"/>
        <end position="562"/>
    </location>
</feature>
<dbReference type="Gene3D" id="3.40.50.300">
    <property type="entry name" value="P-loop containing nucleotide triphosphate hydrolases"/>
    <property type="match status" value="2"/>
</dbReference>
<keyword evidence="16" id="KW-1185">Reference proteome</keyword>
<evidence type="ECO:0000256" key="4">
    <source>
        <dbReference type="ARBA" id="ARBA00022741"/>
    </source>
</evidence>
<dbReference type="EMBL" id="AAYY01000010">
    <property type="protein sequence ID" value="EDP42680.1"/>
    <property type="molecule type" value="Genomic_DNA"/>
</dbReference>
<dbReference type="Proteomes" id="UP000008837">
    <property type="component" value="Unassembled WGS sequence"/>
</dbReference>
<dbReference type="KEGG" id="mgl:MGL_2880"/>
<dbReference type="GO" id="GO:0005524">
    <property type="term" value="F:ATP binding"/>
    <property type="evidence" value="ECO:0007669"/>
    <property type="project" value="UniProtKB-KW"/>
</dbReference>
<feature type="region of interest" description="Disordered" evidence="13">
    <location>
        <begin position="1033"/>
        <end position="1061"/>
    </location>
</feature>
<evidence type="ECO:0000256" key="8">
    <source>
        <dbReference type="ARBA" id="ARBA00023067"/>
    </source>
</evidence>
<dbReference type="GO" id="GO:0016887">
    <property type="term" value="F:ATP hydrolysis activity"/>
    <property type="evidence" value="ECO:0007669"/>
    <property type="project" value="InterPro"/>
</dbReference>
<dbReference type="OMA" id="CPALDNM"/>
<comment type="similarity">
    <text evidence="2">Belongs to the SMC family. SMC4 subfamily.</text>
</comment>
<dbReference type="GeneID" id="5854201"/>
<feature type="compositionally biased region" description="Acidic residues" evidence="13">
    <location>
        <begin position="1050"/>
        <end position="1061"/>
    </location>
</feature>
<comment type="subcellular location">
    <subcellularLocation>
        <location evidence="1 11">Nucleus</location>
    </subcellularLocation>
</comment>
<keyword evidence="5" id="KW-0498">Mitosis</keyword>
<evidence type="ECO:0000256" key="3">
    <source>
        <dbReference type="ARBA" id="ARBA00022618"/>
    </source>
</evidence>
<dbReference type="InterPro" id="IPR003395">
    <property type="entry name" value="RecF/RecN/SMC_N"/>
</dbReference>
<evidence type="ECO:0000256" key="11">
    <source>
        <dbReference type="PIRNR" id="PIRNR005719"/>
    </source>
</evidence>
<dbReference type="InterPro" id="IPR024704">
    <property type="entry name" value="SMC"/>
</dbReference>
<feature type="coiled-coil region" evidence="12">
    <location>
        <begin position="794"/>
        <end position="1007"/>
    </location>
</feature>
<dbReference type="InterPro" id="IPR036277">
    <property type="entry name" value="SMC_hinge_sf"/>
</dbReference>
<evidence type="ECO:0000256" key="7">
    <source>
        <dbReference type="ARBA" id="ARBA00023054"/>
    </source>
</evidence>
<dbReference type="SUPFAM" id="SSF75553">
    <property type="entry name" value="Smc hinge domain"/>
    <property type="match status" value="1"/>
</dbReference>
<dbReference type="SMART" id="SM00968">
    <property type="entry name" value="SMC_hinge"/>
    <property type="match status" value="1"/>
</dbReference>
<dbReference type="RefSeq" id="XP_001729894.1">
    <property type="nucleotide sequence ID" value="XM_001729842.1"/>
</dbReference>
<gene>
    <name evidence="15" type="ORF">MGL_2880</name>
</gene>
<dbReference type="Pfam" id="PF02463">
    <property type="entry name" value="SMC_N"/>
    <property type="match status" value="1"/>
</dbReference>
<proteinExistence type="inferred from homology"/>
<keyword evidence="7 12" id="KW-0175">Coiled coil</keyword>
<dbReference type="FunFam" id="3.40.50.300:FF:000481">
    <property type="entry name" value="Structural maintenance of chromosomes 4"/>
    <property type="match status" value="1"/>
</dbReference>
<dbReference type="GO" id="GO:0051301">
    <property type="term" value="P:cell division"/>
    <property type="evidence" value="ECO:0007669"/>
    <property type="project" value="UniProtKB-KW"/>
</dbReference>
<keyword evidence="9 11" id="KW-0539">Nucleus</keyword>
<evidence type="ECO:0000256" key="10">
    <source>
        <dbReference type="ARBA" id="ARBA00023306"/>
    </source>
</evidence>
<dbReference type="FunFam" id="3.40.50.300:FF:000585">
    <property type="entry name" value="Structural maintenance of chromosomes 4"/>
    <property type="match status" value="1"/>
</dbReference>
<dbReference type="GO" id="GO:0007076">
    <property type="term" value="P:mitotic chromosome condensation"/>
    <property type="evidence" value="ECO:0007669"/>
    <property type="project" value="TreeGrafter"/>
</dbReference>
<dbReference type="PANTHER" id="PTHR18937:SF172">
    <property type="entry name" value="STRUCTURAL MAINTENANCE OF CHROMOSOMES PROTEIN"/>
    <property type="match status" value="1"/>
</dbReference>